<sequence length="777" mass="84888">MKTHRLSALGLSLLLAAASWAAPGLHQDGTTVTLVRDDGSLWSWGDYRPVFISDYLEARLPTRLGDGFIEAVSGGDFSLGLRADGSVWGWGALGTAERIPFSRARRVMEGVKSLDARNGVALALGQNGDLWRLRGLWANEAVRSVCGAERSISQSPQRLGRHMREMRSAADAVFAIGNDGRLWGQSLSKGDPFVAIGLDPDGEPWQGFEPAGGSRIQAASGKWYQAEMQQRDDCTTPLVGWAVKPAEAPAADPLAGMVYPNAVLAQSNGLQCLNQPGQPGYLNAAALRSVTLNRAGDTFLAQDRSGRVFGCGASQSNLLGTLRLDEVNEPVELPDQYAVVAPEASHTLGIDAQGVVWSWGEGSRRGMDTDPQQPWQRYERLRIGEGFRAVAAGPWFDAGIREDGSLWVWGAGAEGKTYLAPTRILAGQTFQAVIERNSLLRGKQLAAQRSDGRWVVLDYPTSPEALAQGRFTLKEMQDEFRSISRRHEWFWQHDGQILRWGLDMPNGQILKVEGVGALSKVWLDDPLIRVLDVNGRLIVMKQADGKLTPSARLEEVADSVLERESRIPGNGTYLVVRRDGSLWRWFSDFPESPSGPYANPVKLGEGFQSLHGNGSSTLLQKRDGRLWGMGQNQQRQLGVGPVAYQFRPSEIPLDGTAQFSAKVDGPMKAQSLSARITPAQADLGQKGHYFVVAQAKDLAGLFSFDGKDWYHHADTTLKALDEPRALSERSLELLQKADISALAGATLYLGYGLGDTAEAAQRDMMARKLWNEVYVVQ</sequence>
<reference evidence="3" key="1">
    <citation type="journal article" date="2019" name="Int. J. Syst. Evol. Microbiol.">
        <title>The Global Catalogue of Microorganisms (GCM) 10K type strain sequencing project: providing services to taxonomists for standard genome sequencing and annotation.</title>
        <authorList>
            <consortium name="The Broad Institute Genomics Platform"/>
            <consortium name="The Broad Institute Genome Sequencing Center for Infectious Disease"/>
            <person name="Wu L."/>
            <person name="Ma J."/>
        </authorList>
    </citation>
    <scope>NUCLEOTIDE SEQUENCE [LARGE SCALE GENOMIC DNA]</scope>
    <source>
        <strain evidence="3">LMG 29894</strain>
    </source>
</reference>
<gene>
    <name evidence="2" type="ORF">ACFOW7_15100</name>
</gene>
<dbReference type="EMBL" id="JBHSBU010000001">
    <property type="protein sequence ID" value="MFC4160666.1"/>
    <property type="molecule type" value="Genomic_DNA"/>
</dbReference>
<dbReference type="InterPro" id="IPR009091">
    <property type="entry name" value="RCC1/BLIP-II"/>
</dbReference>
<evidence type="ECO:0000313" key="2">
    <source>
        <dbReference type="EMBL" id="MFC4160666.1"/>
    </source>
</evidence>
<feature type="chain" id="PRO_5046988904" evidence="1">
    <location>
        <begin position="22"/>
        <end position="777"/>
    </location>
</feature>
<dbReference type="InterPro" id="IPR051553">
    <property type="entry name" value="Ran_GTPase-activating"/>
</dbReference>
<dbReference type="PANTHER" id="PTHR45982:SF1">
    <property type="entry name" value="REGULATOR OF CHROMOSOME CONDENSATION"/>
    <property type="match status" value="1"/>
</dbReference>
<feature type="signal peptide" evidence="1">
    <location>
        <begin position="1"/>
        <end position="21"/>
    </location>
</feature>
<keyword evidence="3" id="KW-1185">Reference proteome</keyword>
<accession>A0ABV8MUK8</accession>
<keyword evidence="1" id="KW-0732">Signal</keyword>
<organism evidence="2 3">
    <name type="scientific">Chitinimonas lacunae</name>
    <dbReference type="NCBI Taxonomy" id="1963018"/>
    <lineage>
        <taxon>Bacteria</taxon>
        <taxon>Pseudomonadati</taxon>
        <taxon>Pseudomonadota</taxon>
        <taxon>Betaproteobacteria</taxon>
        <taxon>Neisseriales</taxon>
        <taxon>Chitinibacteraceae</taxon>
        <taxon>Chitinimonas</taxon>
    </lineage>
</organism>
<comment type="caution">
    <text evidence="2">The sequence shown here is derived from an EMBL/GenBank/DDBJ whole genome shotgun (WGS) entry which is preliminary data.</text>
</comment>
<evidence type="ECO:0000313" key="3">
    <source>
        <dbReference type="Proteomes" id="UP001595791"/>
    </source>
</evidence>
<dbReference type="SUPFAM" id="SSF50985">
    <property type="entry name" value="RCC1/BLIP-II"/>
    <property type="match status" value="2"/>
</dbReference>
<dbReference type="PANTHER" id="PTHR45982">
    <property type="entry name" value="REGULATOR OF CHROMOSOME CONDENSATION"/>
    <property type="match status" value="1"/>
</dbReference>
<dbReference type="Gene3D" id="2.130.10.30">
    <property type="entry name" value="Regulator of chromosome condensation 1/beta-lactamase-inhibitor protein II"/>
    <property type="match status" value="3"/>
</dbReference>
<evidence type="ECO:0000256" key="1">
    <source>
        <dbReference type="SAM" id="SignalP"/>
    </source>
</evidence>
<dbReference type="Proteomes" id="UP001595791">
    <property type="component" value="Unassembled WGS sequence"/>
</dbReference>
<dbReference type="RefSeq" id="WP_378165743.1">
    <property type="nucleotide sequence ID" value="NZ_JBHSBU010000001.1"/>
</dbReference>
<name>A0ABV8MUK8_9NEIS</name>
<proteinExistence type="predicted"/>
<protein>
    <submittedName>
        <fullName evidence="2">Uncharacterized protein</fullName>
    </submittedName>
</protein>